<dbReference type="EMBL" id="CAJOBO010003218">
    <property type="protein sequence ID" value="CAF4484837.1"/>
    <property type="molecule type" value="Genomic_DNA"/>
</dbReference>
<dbReference type="CDD" id="cd00117">
    <property type="entry name" value="TFP"/>
    <property type="match status" value="1"/>
</dbReference>
<dbReference type="PROSITE" id="PS50897">
    <property type="entry name" value="CTLH"/>
    <property type="match status" value="1"/>
</dbReference>
<proteinExistence type="predicted"/>
<accession>A0A820U2Q7</accession>
<dbReference type="InterPro" id="IPR006594">
    <property type="entry name" value="LisH"/>
</dbReference>
<dbReference type="InterPro" id="IPR024964">
    <property type="entry name" value="CTLH/CRA"/>
</dbReference>
<dbReference type="Pfam" id="PF10607">
    <property type="entry name" value="CTLH"/>
    <property type="match status" value="1"/>
</dbReference>
<name>A0A820U2Q7_9BILA</name>
<keyword evidence="1" id="KW-0732">Signal</keyword>
<dbReference type="Proteomes" id="UP000663851">
    <property type="component" value="Unassembled WGS sequence"/>
</dbReference>
<dbReference type="PROSITE" id="PS50896">
    <property type="entry name" value="LISH"/>
    <property type="match status" value="1"/>
</dbReference>
<sequence>MKTNIFHLIFLIFLNESYRVNALECYSCLSTKPNTTGCDDKFNVNGTLISTHSATTTNATCTKMVGKLTDGNKFTLRNASLTGCPQGLESSAIVGNSTTVQIADLKIYCCHKHLCNRALSQSDSLSNTLISIVFAAVAAAMALSNTSSASSTCESHVLTPVHHTGTKSEWMEAIEQQHLERSSLNRLIINYLITEGFKEAAEIFAQEAGITLNNVDLTSVDERLKIREAIENGKIQDAICLINKKAPELLDQNKQLAFHLKQQHLIELIRLNLIDEALTYAQTHLAEFAEDEIKMRQELEKTMALLVFDKPLESPYGYLMETSHRQIIANQINNALLVHQNQQSESDLSMLVKMVNYIEDKLDKKSLRYPKLIDIPTGKLEDS</sequence>
<feature type="chain" id="PRO_5032894708" description="CTLH domain-containing protein" evidence="1">
    <location>
        <begin position="23"/>
        <end position="383"/>
    </location>
</feature>
<protein>
    <recommendedName>
        <fullName evidence="2">CTLH domain-containing protein</fullName>
    </recommendedName>
</protein>
<organism evidence="3 4">
    <name type="scientific">Rotaria socialis</name>
    <dbReference type="NCBI Taxonomy" id="392032"/>
    <lineage>
        <taxon>Eukaryota</taxon>
        <taxon>Metazoa</taxon>
        <taxon>Spiralia</taxon>
        <taxon>Gnathifera</taxon>
        <taxon>Rotifera</taxon>
        <taxon>Eurotatoria</taxon>
        <taxon>Bdelloidea</taxon>
        <taxon>Philodinida</taxon>
        <taxon>Philodinidae</taxon>
        <taxon>Rotaria</taxon>
    </lineage>
</organism>
<evidence type="ECO:0000313" key="4">
    <source>
        <dbReference type="Proteomes" id="UP000663851"/>
    </source>
</evidence>
<feature type="signal peptide" evidence="1">
    <location>
        <begin position="1"/>
        <end position="22"/>
    </location>
</feature>
<dbReference type="Pfam" id="PF08513">
    <property type="entry name" value="LisH"/>
    <property type="match status" value="1"/>
</dbReference>
<dbReference type="SMART" id="SM00667">
    <property type="entry name" value="LisH"/>
    <property type="match status" value="1"/>
</dbReference>
<evidence type="ECO:0000256" key="1">
    <source>
        <dbReference type="SAM" id="SignalP"/>
    </source>
</evidence>
<dbReference type="InterPro" id="IPR050618">
    <property type="entry name" value="Ubq-SigPath_Reg"/>
</dbReference>
<reference evidence="3" key="1">
    <citation type="submission" date="2021-02" db="EMBL/GenBank/DDBJ databases">
        <authorList>
            <person name="Nowell W R."/>
        </authorList>
    </citation>
    <scope>NUCLEOTIDE SEQUENCE</scope>
</reference>
<dbReference type="SMART" id="SM00757">
    <property type="entry name" value="CRA"/>
    <property type="match status" value="1"/>
</dbReference>
<gene>
    <name evidence="3" type="ORF">HFQ381_LOCUS26565</name>
</gene>
<evidence type="ECO:0000313" key="3">
    <source>
        <dbReference type="EMBL" id="CAF4484837.1"/>
    </source>
</evidence>
<feature type="domain" description="CTLH" evidence="2">
    <location>
        <begin position="219"/>
        <end position="276"/>
    </location>
</feature>
<comment type="caution">
    <text evidence="3">The sequence shown here is derived from an EMBL/GenBank/DDBJ whole genome shotgun (WGS) entry which is preliminary data.</text>
</comment>
<evidence type="ECO:0000259" key="2">
    <source>
        <dbReference type="PROSITE" id="PS50897"/>
    </source>
</evidence>
<dbReference type="InterPro" id="IPR006595">
    <property type="entry name" value="CTLH_C"/>
</dbReference>
<dbReference type="PANTHER" id="PTHR12864">
    <property type="entry name" value="RAN BINDING PROTEIN 9-RELATED"/>
    <property type="match status" value="1"/>
</dbReference>
<dbReference type="InterPro" id="IPR013144">
    <property type="entry name" value="CRA_dom"/>
</dbReference>
<dbReference type="AlphaFoldDB" id="A0A820U2Q7"/>
<dbReference type="SMART" id="SM00668">
    <property type="entry name" value="CTLH"/>
    <property type="match status" value="1"/>
</dbReference>